<dbReference type="OrthoDB" id="339377at2"/>
<sequence length="545" mass="61721">MTLKKLSMAMLIFGICSLSFVNCSKDSEILATFDGGTVTRGEMNFLAETFKRGSNKPLVLDSEKQLKLIEQVALEKLVFLDGVKLKKFDPSEADQLETLLSDFIKLNVYIREYVKYAVQNKPLEFIDLQIALVRGPNGEENQKNADELVAKLNAASESEKNALIAEVTADSSRKPVYGKLEPFCTNCSINPLEDIISEAKKAPKGTFVKYSKGAEDPIVYVLRSLGTERVHPERLEKYFASTFEKFSKEAIQYGETHTDEESKNAVAYFTEGNEERAAQFAQHTMKQFEQGLYVSEMNKIKEESGFTIGELPPAQKKFLDEAARNQVANYLQSPDRDRSLSNAALLEKFYVKFPPNSPDMVDVNAYTNDVVLFSTKDGKTYTWGNLREDFDKLPNRLKSNYKDEAARIWDILNLYQGTILQGKIAQTSDRVQKAEKESSYKIQIDKMRMSIGLKVLQDEIEALPVEVTETQIRDAYEAGKLYAYSSPDPKNPQNRIPLPYGQVREEIKKDMANSQKNSFIQQKISGLKSSYNLKIAEDRLKEVSI</sequence>
<feature type="signal peptide" evidence="1">
    <location>
        <begin position="1"/>
        <end position="21"/>
    </location>
</feature>
<organism evidence="2 3">
    <name type="scientific">Leptospira idonii</name>
    <dbReference type="NCBI Taxonomy" id="1193500"/>
    <lineage>
        <taxon>Bacteria</taxon>
        <taxon>Pseudomonadati</taxon>
        <taxon>Spirochaetota</taxon>
        <taxon>Spirochaetia</taxon>
        <taxon>Leptospirales</taxon>
        <taxon>Leptospiraceae</taxon>
        <taxon>Leptospira</taxon>
    </lineage>
</organism>
<proteinExistence type="predicted"/>
<name>A0A4R9LYX9_9LEPT</name>
<evidence type="ECO:0000313" key="2">
    <source>
        <dbReference type="EMBL" id="TGN18577.1"/>
    </source>
</evidence>
<keyword evidence="3" id="KW-1185">Reference proteome</keyword>
<evidence type="ECO:0008006" key="4">
    <source>
        <dbReference type="Google" id="ProtNLM"/>
    </source>
</evidence>
<keyword evidence="1" id="KW-0732">Signal</keyword>
<evidence type="ECO:0000256" key="1">
    <source>
        <dbReference type="SAM" id="SignalP"/>
    </source>
</evidence>
<evidence type="ECO:0000313" key="3">
    <source>
        <dbReference type="Proteomes" id="UP000298058"/>
    </source>
</evidence>
<gene>
    <name evidence="2" type="ORF">EHS15_14430</name>
</gene>
<dbReference type="AlphaFoldDB" id="A0A4R9LYX9"/>
<dbReference type="EMBL" id="RQHW01000047">
    <property type="protein sequence ID" value="TGN18577.1"/>
    <property type="molecule type" value="Genomic_DNA"/>
</dbReference>
<dbReference type="RefSeq" id="WP_135761260.1">
    <property type="nucleotide sequence ID" value="NZ_RQHW01000047.1"/>
</dbReference>
<reference evidence="2" key="1">
    <citation type="journal article" date="2019" name="PLoS Negl. Trop. Dis.">
        <title>Revisiting the worldwide diversity of Leptospira species in the environment.</title>
        <authorList>
            <person name="Vincent A.T."/>
            <person name="Schiettekatte O."/>
            <person name="Bourhy P."/>
            <person name="Veyrier F.J."/>
            <person name="Picardeau M."/>
        </authorList>
    </citation>
    <scope>NUCLEOTIDE SEQUENCE [LARGE SCALE GENOMIC DNA]</scope>
    <source>
        <strain evidence="2">201300427</strain>
    </source>
</reference>
<dbReference type="InterPro" id="IPR058182">
    <property type="entry name" value="LA_1883-like"/>
</dbReference>
<accession>A0A4R9LYX9</accession>
<feature type="chain" id="PRO_5020480990" description="Peptidylprolyl isomerase" evidence="1">
    <location>
        <begin position="22"/>
        <end position="545"/>
    </location>
</feature>
<comment type="caution">
    <text evidence="2">The sequence shown here is derived from an EMBL/GenBank/DDBJ whole genome shotgun (WGS) entry which is preliminary data.</text>
</comment>
<dbReference type="NCBIfam" id="NF047592">
    <property type="entry name" value="LA_1883_fam"/>
    <property type="match status" value="1"/>
</dbReference>
<dbReference type="Proteomes" id="UP000298058">
    <property type="component" value="Unassembled WGS sequence"/>
</dbReference>
<protein>
    <recommendedName>
        <fullName evidence="4">Peptidylprolyl isomerase</fullName>
    </recommendedName>
</protein>